<evidence type="ECO:0000313" key="15">
    <source>
        <dbReference type="Proteomes" id="UP000015455"/>
    </source>
</evidence>
<dbReference type="GO" id="GO:0030313">
    <property type="term" value="C:cell envelope"/>
    <property type="evidence" value="ECO:0007669"/>
    <property type="project" value="UniProtKB-SubCell"/>
</dbReference>
<feature type="active site" description="Proton acceptor" evidence="9">
    <location>
        <position position="61"/>
    </location>
</feature>
<keyword evidence="11" id="KW-0448">Lipopolysaccharide biosynthesis</keyword>
<comment type="subcellular location">
    <subcellularLocation>
        <location evidence="1">Cell envelope</location>
    </subcellularLocation>
    <subcellularLocation>
        <location evidence="11">Cell membrane</location>
    </subcellularLocation>
</comment>
<evidence type="ECO:0000256" key="8">
    <source>
        <dbReference type="ARBA" id="ARBA00049183"/>
    </source>
</evidence>
<dbReference type="Gene3D" id="3.40.50.2000">
    <property type="entry name" value="Glycogen Phosphorylase B"/>
    <property type="match status" value="1"/>
</dbReference>
<dbReference type="Gene3D" id="3.40.50.11720">
    <property type="entry name" value="3-Deoxy-D-manno-octulosonic-acid transferase, N-terminal domain"/>
    <property type="match status" value="1"/>
</dbReference>
<feature type="domain" description="Glycosyl transferase family 1" evidence="12">
    <location>
        <begin position="248"/>
        <end position="397"/>
    </location>
</feature>
<evidence type="ECO:0000313" key="14">
    <source>
        <dbReference type="EMBL" id="EPZ16588.1"/>
    </source>
</evidence>
<dbReference type="AlphaFoldDB" id="T0B1F0"/>
<dbReference type="STRING" id="1348657.M622_11800"/>
<dbReference type="Pfam" id="PF04413">
    <property type="entry name" value="Glycos_transf_N"/>
    <property type="match status" value="1"/>
</dbReference>
<evidence type="ECO:0000256" key="2">
    <source>
        <dbReference type="ARBA" id="ARBA00004713"/>
    </source>
</evidence>
<evidence type="ECO:0000256" key="11">
    <source>
        <dbReference type="RuleBase" id="RU365103"/>
    </source>
</evidence>
<accession>T0B1F0</accession>
<dbReference type="Pfam" id="PF00534">
    <property type="entry name" value="Glycos_transf_1"/>
    <property type="match status" value="1"/>
</dbReference>
<dbReference type="Proteomes" id="UP000015455">
    <property type="component" value="Unassembled WGS sequence"/>
</dbReference>
<feature type="site" description="Transition state stabilizer" evidence="10">
    <location>
        <position position="209"/>
    </location>
</feature>
<protein>
    <recommendedName>
        <fullName evidence="4 11">3-deoxy-D-manno-octulosonic acid transferase</fullName>
        <shortName evidence="11">Kdo transferase</shortName>
        <ecNumber evidence="3 11">2.4.99.12</ecNumber>
    </recommendedName>
    <alternativeName>
        <fullName evidence="7 11">Lipid IV(A) 3-deoxy-D-manno-octulosonic acid transferase</fullName>
    </alternativeName>
</protein>
<evidence type="ECO:0000256" key="9">
    <source>
        <dbReference type="PIRSR" id="PIRSR639901-1"/>
    </source>
</evidence>
<dbReference type="UniPathway" id="UPA00958"/>
<sequence>MLTRLPYTLLWLLALPFVLLRLVWRARRQAAYLKHLGERFGRYSVRAPSQVIWVHAVSVGETRAAEPLIKAMLERWPEHSIVLTHMTPTGRETSKSLFKSDRRVLRCYLPYDIGCFAHAFLRHFRPQFGVIMETELWPNLLAACRRRKIPAMLANARLSERSARRYARLPALSALTMGALSAIGAQTAADAARLSALGAKRVMVTGNIKFDISPPDDTAARTAIFRARTGARPLLLGASTRDGEEALLLDAFARLAPAEVLLVLVPRHPQRFDEVAKLAATRDLKLQRRSDNSAVDADTRVWLGDSMGEMFVYYALADVALIGGSWLAFGGQNPIEACASGTPVIVGPHTFNFAAVAEQAIITGAAVRAPDVEEGVRTGLKLLEDAASRDAMARAGKAFAEADRGASARTLEMLEALKP</sequence>
<dbReference type="NCBIfam" id="NF004386">
    <property type="entry name" value="PRK05749.1-2"/>
    <property type="match status" value="1"/>
</dbReference>
<dbReference type="PATRIC" id="fig|1348657.5.peg.901"/>
<dbReference type="InterPro" id="IPR007507">
    <property type="entry name" value="Glycos_transf_N"/>
</dbReference>
<organism evidence="14 15">
    <name type="scientific">Thauera terpenica 58Eu</name>
    <dbReference type="NCBI Taxonomy" id="1348657"/>
    <lineage>
        <taxon>Bacteria</taxon>
        <taxon>Pseudomonadati</taxon>
        <taxon>Pseudomonadota</taxon>
        <taxon>Betaproteobacteria</taxon>
        <taxon>Rhodocyclales</taxon>
        <taxon>Zoogloeaceae</taxon>
        <taxon>Thauera</taxon>
    </lineage>
</organism>
<evidence type="ECO:0000256" key="6">
    <source>
        <dbReference type="ARBA" id="ARBA00022679"/>
    </source>
</evidence>
<dbReference type="PANTHER" id="PTHR42755:SF1">
    <property type="entry name" value="3-DEOXY-D-MANNO-OCTULOSONIC ACID TRANSFERASE, MITOCHONDRIAL-RELATED"/>
    <property type="match status" value="1"/>
</dbReference>
<feature type="site" description="Transition state stabilizer" evidence="10">
    <location>
        <position position="133"/>
    </location>
</feature>
<keyword evidence="5" id="KW-0997">Cell inner membrane</keyword>
<comment type="pathway">
    <text evidence="2 11">Bacterial outer membrane biogenesis; LPS core biosynthesis.</text>
</comment>
<name>T0B1F0_9RHOO</name>
<feature type="domain" description="3-deoxy-D-manno-octulosonic-acid transferase N-terminal" evidence="13">
    <location>
        <begin position="35"/>
        <end position="212"/>
    </location>
</feature>
<dbReference type="eggNOG" id="COG1519">
    <property type="taxonomic scope" value="Bacteria"/>
</dbReference>
<comment type="caution">
    <text evidence="14">The sequence shown here is derived from an EMBL/GenBank/DDBJ whole genome shotgun (WGS) entry which is preliminary data.</text>
</comment>
<keyword evidence="15" id="KW-1185">Reference proteome</keyword>
<evidence type="ECO:0000256" key="1">
    <source>
        <dbReference type="ARBA" id="ARBA00004196"/>
    </source>
</evidence>
<dbReference type="InterPro" id="IPR039901">
    <property type="entry name" value="Kdotransferase"/>
</dbReference>
<dbReference type="InterPro" id="IPR001296">
    <property type="entry name" value="Glyco_trans_1"/>
</dbReference>
<evidence type="ECO:0000256" key="5">
    <source>
        <dbReference type="ARBA" id="ARBA00022519"/>
    </source>
</evidence>
<comment type="catalytic activity">
    <reaction evidence="8 11">
        <text>lipid IVA (E. coli) + CMP-3-deoxy-beta-D-manno-octulosonate = alpha-Kdo-(2-&gt;6)-lipid IVA (E. coli) + CMP + H(+)</text>
        <dbReference type="Rhea" id="RHEA:28066"/>
        <dbReference type="ChEBI" id="CHEBI:15378"/>
        <dbReference type="ChEBI" id="CHEBI:58603"/>
        <dbReference type="ChEBI" id="CHEBI:60364"/>
        <dbReference type="ChEBI" id="CHEBI:60377"/>
        <dbReference type="ChEBI" id="CHEBI:85987"/>
        <dbReference type="EC" id="2.4.99.12"/>
    </reaction>
</comment>
<dbReference type="GO" id="GO:0009244">
    <property type="term" value="P:lipopolysaccharide core region biosynthetic process"/>
    <property type="evidence" value="ECO:0007669"/>
    <property type="project" value="UniProtKB-UniRule"/>
</dbReference>
<keyword evidence="6 11" id="KW-0808">Transferase</keyword>
<comment type="similarity">
    <text evidence="11">Belongs to the glycosyltransferase group 1 family.</text>
</comment>
<dbReference type="PANTHER" id="PTHR42755">
    <property type="entry name" value="3-DEOXY-MANNO-OCTULOSONATE CYTIDYLYLTRANSFERASE"/>
    <property type="match status" value="1"/>
</dbReference>
<evidence type="ECO:0000256" key="10">
    <source>
        <dbReference type="PIRSR" id="PIRSR639901-2"/>
    </source>
</evidence>
<dbReference type="SUPFAM" id="SSF53756">
    <property type="entry name" value="UDP-Glycosyltransferase/glycogen phosphorylase"/>
    <property type="match status" value="1"/>
</dbReference>
<dbReference type="InterPro" id="IPR038107">
    <property type="entry name" value="Glycos_transf_N_sf"/>
</dbReference>
<gene>
    <name evidence="14" type="ORF">M622_11800</name>
</gene>
<dbReference type="GO" id="GO:0009245">
    <property type="term" value="P:lipid A biosynthetic process"/>
    <property type="evidence" value="ECO:0007669"/>
    <property type="project" value="TreeGrafter"/>
</dbReference>
<dbReference type="EC" id="2.4.99.12" evidence="3 11"/>
<evidence type="ECO:0000259" key="13">
    <source>
        <dbReference type="Pfam" id="PF04413"/>
    </source>
</evidence>
<dbReference type="RefSeq" id="WP_021248344.1">
    <property type="nucleotide sequence ID" value="NZ_ATJV01000043.1"/>
</dbReference>
<dbReference type="FunFam" id="3.40.50.11720:FF:000001">
    <property type="entry name" value="3-deoxy-D-manno-octulosonic acid transferase"/>
    <property type="match status" value="1"/>
</dbReference>
<reference evidence="14 15" key="1">
    <citation type="submission" date="2013-06" db="EMBL/GenBank/DDBJ databases">
        <title>Draft genome sequence of Thauera terpenica.</title>
        <authorList>
            <person name="Liu B."/>
            <person name="Frostegard A.H."/>
            <person name="Shapleigh J.P."/>
        </authorList>
    </citation>
    <scope>NUCLEOTIDE SEQUENCE [LARGE SCALE GENOMIC DNA]</scope>
    <source>
        <strain evidence="14 15">58Eu</strain>
    </source>
</reference>
<comment type="function">
    <text evidence="11">Involved in lipopolysaccharide (LPS) biosynthesis. Catalyzes the transfer of 3-deoxy-D-manno-octulosonate (Kdo) residue(s) from CMP-Kdo to lipid IV(A), the tetraacyldisaccharide-1,4'-bisphosphate precursor of lipid A.</text>
</comment>
<dbReference type="GO" id="GO:0043842">
    <property type="term" value="F:Kdo transferase activity"/>
    <property type="evidence" value="ECO:0007669"/>
    <property type="project" value="UniProtKB-EC"/>
</dbReference>
<dbReference type="EMBL" id="ATJV01000043">
    <property type="protein sequence ID" value="EPZ16588.1"/>
    <property type="molecule type" value="Genomic_DNA"/>
</dbReference>
<keyword evidence="5" id="KW-0472">Membrane</keyword>
<proteinExistence type="inferred from homology"/>
<evidence type="ECO:0000256" key="7">
    <source>
        <dbReference type="ARBA" id="ARBA00031445"/>
    </source>
</evidence>
<keyword evidence="11" id="KW-1003">Cell membrane</keyword>
<evidence type="ECO:0000256" key="4">
    <source>
        <dbReference type="ARBA" id="ARBA00019077"/>
    </source>
</evidence>
<evidence type="ECO:0000259" key="12">
    <source>
        <dbReference type="Pfam" id="PF00534"/>
    </source>
</evidence>
<dbReference type="OrthoDB" id="9789797at2"/>
<evidence type="ECO:0000256" key="3">
    <source>
        <dbReference type="ARBA" id="ARBA00012621"/>
    </source>
</evidence>
<dbReference type="GO" id="GO:0005886">
    <property type="term" value="C:plasma membrane"/>
    <property type="evidence" value="ECO:0007669"/>
    <property type="project" value="UniProtKB-SubCell"/>
</dbReference>